<feature type="chain" id="PRO_5035170740" evidence="1">
    <location>
        <begin position="21"/>
        <end position="99"/>
    </location>
</feature>
<reference evidence="2" key="1">
    <citation type="submission" date="2021-04" db="EMBL/GenBank/DDBJ databases">
        <authorList>
            <person name="Chebbi M.A.C M."/>
        </authorList>
    </citation>
    <scope>NUCLEOTIDE SEQUENCE</scope>
</reference>
<protein>
    <submittedName>
        <fullName evidence="2">Uncharacterized protein</fullName>
    </submittedName>
</protein>
<dbReference type="EMBL" id="CAJNRD030001118">
    <property type="protein sequence ID" value="CAG5085118.1"/>
    <property type="molecule type" value="Genomic_DNA"/>
</dbReference>
<accession>A0A8J2MDW4</accession>
<feature type="signal peptide" evidence="1">
    <location>
        <begin position="1"/>
        <end position="20"/>
    </location>
</feature>
<sequence>MIILIGIYVLLREIFDFILAKKVTKEQILGFESVIRRHHLLYIELTGGPISHVSSIHSKSKHTHLTRSASFMDRIIYIIKRFIFNRTRHVYSPECITHN</sequence>
<keyword evidence="1" id="KW-0732">Signal</keyword>
<evidence type="ECO:0000256" key="1">
    <source>
        <dbReference type="SAM" id="SignalP"/>
    </source>
</evidence>
<dbReference type="AlphaFoldDB" id="A0A8J2MDW4"/>
<evidence type="ECO:0000313" key="3">
    <source>
        <dbReference type="Proteomes" id="UP000786811"/>
    </source>
</evidence>
<comment type="caution">
    <text evidence="2">The sequence shown here is derived from an EMBL/GenBank/DDBJ whole genome shotgun (WGS) entry which is preliminary data.</text>
</comment>
<dbReference type="Proteomes" id="UP000786811">
    <property type="component" value="Unassembled WGS sequence"/>
</dbReference>
<proteinExistence type="predicted"/>
<keyword evidence="3" id="KW-1185">Reference proteome</keyword>
<gene>
    <name evidence="2" type="ORF">HICCMSTLAB_LOCUS4279</name>
</gene>
<name>A0A8J2MDW4_COTCN</name>
<organism evidence="2 3">
    <name type="scientific">Cotesia congregata</name>
    <name type="common">Parasitoid wasp</name>
    <name type="synonym">Apanteles congregatus</name>
    <dbReference type="NCBI Taxonomy" id="51543"/>
    <lineage>
        <taxon>Eukaryota</taxon>
        <taxon>Metazoa</taxon>
        <taxon>Ecdysozoa</taxon>
        <taxon>Arthropoda</taxon>
        <taxon>Hexapoda</taxon>
        <taxon>Insecta</taxon>
        <taxon>Pterygota</taxon>
        <taxon>Neoptera</taxon>
        <taxon>Endopterygota</taxon>
        <taxon>Hymenoptera</taxon>
        <taxon>Apocrita</taxon>
        <taxon>Ichneumonoidea</taxon>
        <taxon>Braconidae</taxon>
        <taxon>Microgastrinae</taxon>
        <taxon>Cotesia</taxon>
    </lineage>
</organism>
<evidence type="ECO:0000313" key="2">
    <source>
        <dbReference type="EMBL" id="CAG5085118.1"/>
    </source>
</evidence>